<keyword evidence="2" id="KW-1185">Reference proteome</keyword>
<evidence type="ECO:0000313" key="2">
    <source>
        <dbReference type="Proteomes" id="UP000182229"/>
    </source>
</evidence>
<dbReference type="AlphaFoldDB" id="A0A1L9BJV3"/>
<dbReference type="Gene3D" id="3.40.630.30">
    <property type="match status" value="1"/>
</dbReference>
<dbReference type="EMBL" id="MPIN01000001">
    <property type="protein sequence ID" value="OJH42582.1"/>
    <property type="molecule type" value="Genomic_DNA"/>
</dbReference>
<gene>
    <name evidence="1" type="ORF">BON30_05175</name>
</gene>
<sequence length="186" mass="20808">MHRRRYLEVGFMPEGFQDPYEKDSIYFVAQPKELFQVVGVCRLVLQELRTLPTYAHFDLFHDKKQALRQLKPGTYAELGAFAVLSRHHGLSSGLIATALGHASAQGMTHVLCCVDQDFHRNVRMFLDIPLETVGPGKLFYGSIKIPCVLNIAEALERLRISRPQAFQPLSSRVGGPGRAPPPVRVA</sequence>
<reference evidence="2" key="1">
    <citation type="submission" date="2016-11" db="EMBL/GenBank/DDBJ databases">
        <authorList>
            <person name="Shukria A."/>
            <person name="Stevens D.C."/>
        </authorList>
    </citation>
    <scope>NUCLEOTIDE SEQUENCE [LARGE SCALE GENOMIC DNA]</scope>
    <source>
        <strain evidence="2">Cbfe23</strain>
    </source>
</reference>
<dbReference type="Proteomes" id="UP000182229">
    <property type="component" value="Unassembled WGS sequence"/>
</dbReference>
<evidence type="ECO:0000313" key="1">
    <source>
        <dbReference type="EMBL" id="OJH42582.1"/>
    </source>
</evidence>
<reference evidence="1 2" key="2">
    <citation type="submission" date="2016-12" db="EMBL/GenBank/DDBJ databases">
        <title>Draft Genome Sequence of Cystobacter ferrugineus Strain Cbfe23.</title>
        <authorList>
            <person name="Akbar S."/>
            <person name="Dowd S.E."/>
            <person name="Stevens D.C."/>
        </authorList>
    </citation>
    <scope>NUCLEOTIDE SEQUENCE [LARGE SCALE GENOMIC DNA]</scope>
    <source>
        <strain evidence="1 2">Cbfe23</strain>
    </source>
</reference>
<dbReference type="SUPFAM" id="SSF55729">
    <property type="entry name" value="Acyl-CoA N-acyltransferases (Nat)"/>
    <property type="match status" value="1"/>
</dbReference>
<dbReference type="InterPro" id="IPR016181">
    <property type="entry name" value="Acyl_CoA_acyltransferase"/>
</dbReference>
<protein>
    <submittedName>
        <fullName evidence="1">Uncharacterized protein</fullName>
    </submittedName>
</protein>
<dbReference type="STRING" id="83449.BON30_05175"/>
<proteinExistence type="predicted"/>
<name>A0A1L9BJV3_9BACT</name>
<comment type="caution">
    <text evidence="1">The sequence shown here is derived from an EMBL/GenBank/DDBJ whole genome shotgun (WGS) entry which is preliminary data.</text>
</comment>
<accession>A0A1L9BJV3</accession>
<organism evidence="1 2">
    <name type="scientific">Cystobacter ferrugineus</name>
    <dbReference type="NCBI Taxonomy" id="83449"/>
    <lineage>
        <taxon>Bacteria</taxon>
        <taxon>Pseudomonadati</taxon>
        <taxon>Myxococcota</taxon>
        <taxon>Myxococcia</taxon>
        <taxon>Myxococcales</taxon>
        <taxon>Cystobacterineae</taxon>
        <taxon>Archangiaceae</taxon>
        <taxon>Cystobacter</taxon>
    </lineage>
</organism>